<evidence type="ECO:0000256" key="3">
    <source>
        <dbReference type="ARBA" id="ARBA00022692"/>
    </source>
</evidence>
<keyword evidence="2" id="KW-1003">Cell membrane</keyword>
<comment type="subcellular location">
    <subcellularLocation>
        <location evidence="1">Membrane</location>
        <topology evidence="1">Multi-pass membrane protein</topology>
    </subcellularLocation>
</comment>
<feature type="transmembrane region" description="Helical" evidence="6">
    <location>
        <begin position="108"/>
        <end position="125"/>
    </location>
</feature>
<evidence type="ECO:0000256" key="2">
    <source>
        <dbReference type="ARBA" id="ARBA00022475"/>
    </source>
</evidence>
<reference evidence="7 8" key="1">
    <citation type="submission" date="2019-04" db="EMBL/GenBank/DDBJ databases">
        <title>In vitro growth and metabolic characteristics of meat-borne Lactobacillus algidus strains.</title>
        <authorList>
            <person name="Sade E."/>
            <person name="Per J."/>
            <person name="Tytti H."/>
            <person name="Johanna B.K."/>
        </authorList>
    </citation>
    <scope>NUCLEOTIDE SEQUENCE [LARGE SCALE GENOMIC DNA]</scope>
    <source>
        <strain evidence="7 8">LTS37-1</strain>
    </source>
</reference>
<dbReference type="EMBL" id="SRRQ01000001">
    <property type="protein sequence ID" value="TWW12051.1"/>
    <property type="molecule type" value="Genomic_DNA"/>
</dbReference>
<keyword evidence="4 6" id="KW-1133">Transmembrane helix</keyword>
<gene>
    <name evidence="7" type="ORF">LABALGLTS371_02620</name>
</gene>
<dbReference type="CDD" id="cd16914">
    <property type="entry name" value="EcfT"/>
    <property type="match status" value="1"/>
</dbReference>
<evidence type="ECO:0000313" key="8">
    <source>
        <dbReference type="Proteomes" id="UP000321659"/>
    </source>
</evidence>
<feature type="transmembrane region" description="Helical" evidence="6">
    <location>
        <begin position="81"/>
        <end position="96"/>
    </location>
</feature>
<sequence>MKNQKYLNMPDWLSSPENYSPVKQKNTFLQQNRGRLLNLLSLFSDKTETTSQSLNRQNSFIQLLTTITLILLTSLSRDISFIWIIYMYQFLQIALLPKLNMLTILKRIPINLVFVLLFILPSFFLTDAKTVIFFVLKTNLILIIVSYFMNTNTFFDIIIVLKKCHFPDIIIFIIDITIKYLKILSESLYAMTSAMELRSVGVNRHQYQSLSNLFGSLYLKTKSTALEMYGAMEARGFTGDYHFTRTKQRLNLSDITQTCITIFLITLFFN</sequence>
<proteinExistence type="predicted"/>
<dbReference type="InterPro" id="IPR051611">
    <property type="entry name" value="ECF_transporter_component"/>
</dbReference>
<name>A0A5C6MGJ1_9LACO</name>
<dbReference type="GO" id="GO:0005886">
    <property type="term" value="C:plasma membrane"/>
    <property type="evidence" value="ECO:0007669"/>
    <property type="project" value="UniProtKB-ARBA"/>
</dbReference>
<evidence type="ECO:0000256" key="4">
    <source>
        <dbReference type="ARBA" id="ARBA00022989"/>
    </source>
</evidence>
<accession>A0A5C6MGJ1</accession>
<dbReference type="Proteomes" id="UP000321659">
    <property type="component" value="Unassembled WGS sequence"/>
</dbReference>
<feature type="transmembrane region" description="Helical" evidence="6">
    <location>
        <begin position="250"/>
        <end position="269"/>
    </location>
</feature>
<dbReference type="PANTHER" id="PTHR34857:SF2">
    <property type="entry name" value="SLL0384 PROTEIN"/>
    <property type="match status" value="1"/>
</dbReference>
<keyword evidence="5 6" id="KW-0472">Membrane</keyword>
<dbReference type="AlphaFoldDB" id="A0A5C6MGJ1"/>
<feature type="transmembrane region" description="Helical" evidence="6">
    <location>
        <begin position="59"/>
        <end position="75"/>
    </location>
</feature>
<evidence type="ECO:0000256" key="5">
    <source>
        <dbReference type="ARBA" id="ARBA00023136"/>
    </source>
</evidence>
<evidence type="ECO:0000256" key="6">
    <source>
        <dbReference type="SAM" id="Phobius"/>
    </source>
</evidence>
<organism evidence="7 8">
    <name type="scientific">Dellaglioa algida</name>
    <dbReference type="NCBI Taxonomy" id="105612"/>
    <lineage>
        <taxon>Bacteria</taxon>
        <taxon>Bacillati</taxon>
        <taxon>Bacillota</taxon>
        <taxon>Bacilli</taxon>
        <taxon>Lactobacillales</taxon>
        <taxon>Lactobacillaceae</taxon>
        <taxon>Dellaglioa</taxon>
    </lineage>
</organism>
<dbReference type="Pfam" id="PF02361">
    <property type="entry name" value="CbiQ"/>
    <property type="match status" value="1"/>
</dbReference>
<dbReference type="InterPro" id="IPR003339">
    <property type="entry name" value="ABC/ECF_trnsptr_transmembrane"/>
</dbReference>
<keyword evidence="3 6" id="KW-0812">Transmembrane</keyword>
<evidence type="ECO:0000256" key="1">
    <source>
        <dbReference type="ARBA" id="ARBA00004141"/>
    </source>
</evidence>
<evidence type="ECO:0000313" key="7">
    <source>
        <dbReference type="EMBL" id="TWW12051.1"/>
    </source>
</evidence>
<comment type="caution">
    <text evidence="7">The sequence shown here is derived from an EMBL/GenBank/DDBJ whole genome shotgun (WGS) entry which is preliminary data.</text>
</comment>
<dbReference type="RefSeq" id="WP_146302340.1">
    <property type="nucleotide sequence ID" value="NZ_JANXKU010000001.1"/>
</dbReference>
<feature type="transmembrane region" description="Helical" evidence="6">
    <location>
        <begin position="131"/>
        <end position="149"/>
    </location>
</feature>
<protein>
    <submittedName>
        <fullName evidence="7">Cobalt ABC transporter permease</fullName>
    </submittedName>
</protein>
<dbReference type="PANTHER" id="PTHR34857">
    <property type="entry name" value="SLL0384 PROTEIN"/>
    <property type="match status" value="1"/>
</dbReference>